<gene>
    <name evidence="2" type="ORF">Q428_12905</name>
</gene>
<dbReference type="Pfam" id="PF08388">
    <property type="entry name" value="GIIM"/>
    <property type="match status" value="1"/>
</dbReference>
<feature type="domain" description="Group II intron maturase-specific" evidence="1">
    <location>
        <begin position="1"/>
        <end position="36"/>
    </location>
</feature>
<organism evidence="2 3">
    <name type="scientific">Fervidicella metallireducens AeB</name>
    <dbReference type="NCBI Taxonomy" id="1403537"/>
    <lineage>
        <taxon>Bacteria</taxon>
        <taxon>Bacillati</taxon>
        <taxon>Bacillota</taxon>
        <taxon>Clostridia</taxon>
        <taxon>Eubacteriales</taxon>
        <taxon>Clostridiaceae</taxon>
        <taxon>Fervidicella</taxon>
    </lineage>
</organism>
<evidence type="ECO:0000313" key="2">
    <source>
        <dbReference type="EMBL" id="EYE87500.1"/>
    </source>
</evidence>
<dbReference type="Proteomes" id="UP000019681">
    <property type="component" value="Unassembled WGS sequence"/>
</dbReference>
<comment type="caution">
    <text evidence="2">The sequence shown here is derived from an EMBL/GenBank/DDBJ whole genome shotgun (WGS) entry which is preliminary data.</text>
</comment>
<sequence>MKNILRTFDKWLRRRIRVCFWKQWKKIKTKHDNLVKLGIENSKAWEYSNTRKAIGEYPTALYYPEH</sequence>
<dbReference type="EMBL" id="AZQP01000052">
    <property type="protein sequence ID" value="EYE87500.1"/>
    <property type="molecule type" value="Genomic_DNA"/>
</dbReference>
<proteinExistence type="predicted"/>
<name>A0A017RUE2_9CLOT</name>
<keyword evidence="3" id="KW-1185">Reference proteome</keyword>
<evidence type="ECO:0000259" key="1">
    <source>
        <dbReference type="Pfam" id="PF08388"/>
    </source>
</evidence>
<dbReference type="InterPro" id="IPR013597">
    <property type="entry name" value="Mat_intron_G2"/>
</dbReference>
<accession>A0A017RUE2</accession>
<evidence type="ECO:0000313" key="3">
    <source>
        <dbReference type="Proteomes" id="UP000019681"/>
    </source>
</evidence>
<dbReference type="AlphaFoldDB" id="A0A017RUE2"/>
<dbReference type="STRING" id="1403537.Q428_12905"/>
<reference evidence="2 3" key="1">
    <citation type="journal article" date="2014" name="Genome Announc.">
        <title>Draft Genome Sequence of Fervidicella metallireducens Strain AeBT, an Iron-Reducing Thermoanaerobe from the Great Artesian Basin.</title>
        <authorList>
            <person name="Patel B.K."/>
        </authorList>
    </citation>
    <scope>NUCLEOTIDE SEQUENCE [LARGE SCALE GENOMIC DNA]</scope>
    <source>
        <strain evidence="2 3">AeB</strain>
    </source>
</reference>
<protein>
    <recommendedName>
        <fullName evidence="1">Group II intron maturase-specific domain-containing protein</fullName>
    </recommendedName>
</protein>
<dbReference type="RefSeq" id="WP_341349041.1">
    <property type="nucleotide sequence ID" value="NZ_AZQP01000052.1"/>
</dbReference>